<accession>A0AAV6GZX0</accession>
<dbReference type="AlphaFoldDB" id="A0AAV6GZX0"/>
<feature type="transmembrane region" description="Helical" evidence="7">
    <location>
        <begin position="6"/>
        <end position="32"/>
    </location>
</feature>
<keyword evidence="9" id="KW-1185">Reference proteome</keyword>
<organism evidence="8 9">
    <name type="scientific">Alosa alosa</name>
    <name type="common">allis shad</name>
    <dbReference type="NCBI Taxonomy" id="278164"/>
    <lineage>
        <taxon>Eukaryota</taxon>
        <taxon>Metazoa</taxon>
        <taxon>Chordata</taxon>
        <taxon>Craniata</taxon>
        <taxon>Vertebrata</taxon>
        <taxon>Euteleostomi</taxon>
        <taxon>Actinopterygii</taxon>
        <taxon>Neopterygii</taxon>
        <taxon>Teleostei</taxon>
        <taxon>Clupei</taxon>
        <taxon>Clupeiformes</taxon>
        <taxon>Clupeoidei</taxon>
        <taxon>Clupeidae</taxon>
        <taxon>Alosa</taxon>
    </lineage>
</organism>
<evidence type="ECO:0000256" key="2">
    <source>
        <dbReference type="ARBA" id="ARBA00009817"/>
    </source>
</evidence>
<dbReference type="PANTHER" id="PTHR11220:SF1">
    <property type="entry name" value="HEME-BINDING PROTEIN 2"/>
    <property type="match status" value="1"/>
</dbReference>
<dbReference type="SUPFAM" id="SSF55136">
    <property type="entry name" value="Probable bacterial effector-binding domain"/>
    <property type="match status" value="1"/>
</dbReference>
<name>A0AAV6GZX0_9TELE</name>
<dbReference type="InterPro" id="IPR006917">
    <property type="entry name" value="SOUL_heme-bd"/>
</dbReference>
<keyword evidence="7" id="KW-0812">Transmembrane</keyword>
<evidence type="ECO:0000256" key="4">
    <source>
        <dbReference type="ARBA" id="ARBA00022490"/>
    </source>
</evidence>
<dbReference type="FunFam" id="3.20.80.10:FF:000003">
    <property type="entry name" value="Heme-binding protein 1"/>
    <property type="match status" value="1"/>
</dbReference>
<dbReference type="GO" id="GO:0020037">
    <property type="term" value="F:heme binding"/>
    <property type="evidence" value="ECO:0007669"/>
    <property type="project" value="TreeGrafter"/>
</dbReference>
<proteinExistence type="inferred from homology"/>
<evidence type="ECO:0000256" key="1">
    <source>
        <dbReference type="ARBA" id="ARBA00004496"/>
    </source>
</evidence>
<evidence type="ECO:0000256" key="5">
    <source>
        <dbReference type="ARBA" id="ARBA00037673"/>
    </source>
</evidence>
<comment type="similarity">
    <text evidence="2">Belongs to the HEBP family.</text>
</comment>
<comment type="function">
    <text evidence="5">May bind free porphyrinogens that may be present in the cell and thus facilitate removal of these potentially toxic compound. Binds with a high affinity to one molecule of heme or porphyrins. It binds metalloporphyrins, free porphyrins and N-methylprotoporphyrin with similar affinities.</text>
</comment>
<evidence type="ECO:0000256" key="7">
    <source>
        <dbReference type="SAM" id="Phobius"/>
    </source>
</evidence>
<evidence type="ECO:0000313" key="9">
    <source>
        <dbReference type="Proteomes" id="UP000823561"/>
    </source>
</evidence>
<keyword evidence="7" id="KW-1133">Transmembrane helix</keyword>
<comment type="caution">
    <text evidence="8">The sequence shown here is derived from an EMBL/GenBank/DDBJ whole genome shotgun (WGS) entry which is preliminary data.</text>
</comment>
<dbReference type="PANTHER" id="PTHR11220">
    <property type="entry name" value="HEME-BINDING PROTEIN-RELATED"/>
    <property type="match status" value="1"/>
</dbReference>
<protein>
    <recommendedName>
        <fullName evidence="6">Heme-binding protein 1</fullName>
    </recommendedName>
</protein>
<dbReference type="Proteomes" id="UP000823561">
    <property type="component" value="Chromosome 6"/>
</dbReference>
<sequence>MLYCYPLYVSLGIISLEVYVAGIVVLVFSLAVEARVGDSSESDLCTETKECLLYNLTCTGEEYEKRKNKQHAEGKLLGKQHPLRKMVYVAGIVVLVFSLAVEARVGDSSESDLCTETKECLLYNLTCTGEEYEVRHYETTKWVSADVESVFMEVAMNRAFWKLFKYIQGENNAGMKIDMTAPVVIKTKDSTNIWKSSTYTVSFLLPSTFQHSQSPPFPTDSSVYFSVMPDMKVYVKSYGGWLIGLTSRMKSRSLRESLDAVDASYTKGYHYDVGYDSPMKMTNRHNDVWYLVEGEPVCPAAAE</sequence>
<reference evidence="8" key="1">
    <citation type="submission" date="2020-10" db="EMBL/GenBank/DDBJ databases">
        <title>Chromosome-scale genome assembly of the Allis shad, Alosa alosa.</title>
        <authorList>
            <person name="Margot Z."/>
            <person name="Christophe K."/>
            <person name="Cabau C."/>
            <person name="Louis A."/>
            <person name="Berthelot C."/>
            <person name="Parey E."/>
            <person name="Roest Crollius H."/>
            <person name="Montfort J."/>
            <person name="Robinson-Rechavi M."/>
            <person name="Bucao C."/>
            <person name="Bouchez O."/>
            <person name="Gislard M."/>
            <person name="Lluch J."/>
            <person name="Milhes M."/>
            <person name="Lampietro C."/>
            <person name="Lopez Roques C."/>
            <person name="Donnadieu C."/>
            <person name="Braasch I."/>
            <person name="Desvignes T."/>
            <person name="Postlethwait J."/>
            <person name="Bobe J."/>
            <person name="Guiguen Y."/>
        </authorList>
    </citation>
    <scope>NUCLEOTIDE SEQUENCE</scope>
    <source>
        <strain evidence="8">M-15738</strain>
        <tissue evidence="8">Blood</tissue>
    </source>
</reference>
<gene>
    <name evidence="8" type="ORF">AALO_G00075740</name>
</gene>
<dbReference type="InterPro" id="IPR011256">
    <property type="entry name" value="Reg_factor_effector_dom_sf"/>
</dbReference>
<evidence type="ECO:0000256" key="6">
    <source>
        <dbReference type="ARBA" id="ARBA00040755"/>
    </source>
</evidence>
<comment type="subunit">
    <text evidence="3">Monomer.</text>
</comment>
<evidence type="ECO:0000313" key="8">
    <source>
        <dbReference type="EMBL" id="KAG5279252.1"/>
    </source>
</evidence>
<dbReference type="Pfam" id="PF04832">
    <property type="entry name" value="SOUL"/>
    <property type="match status" value="1"/>
</dbReference>
<dbReference type="GO" id="GO:0005737">
    <property type="term" value="C:cytoplasm"/>
    <property type="evidence" value="ECO:0007669"/>
    <property type="project" value="UniProtKB-SubCell"/>
</dbReference>
<dbReference type="EMBL" id="JADWDJ010000006">
    <property type="protein sequence ID" value="KAG5279252.1"/>
    <property type="molecule type" value="Genomic_DNA"/>
</dbReference>
<evidence type="ECO:0000256" key="3">
    <source>
        <dbReference type="ARBA" id="ARBA00011245"/>
    </source>
</evidence>
<comment type="subcellular location">
    <subcellularLocation>
        <location evidence="1">Cytoplasm</location>
    </subcellularLocation>
</comment>
<keyword evidence="7" id="KW-0472">Membrane</keyword>
<keyword evidence="4" id="KW-0963">Cytoplasm</keyword>
<dbReference type="Gene3D" id="3.20.80.10">
    <property type="entry name" value="Regulatory factor, effector binding domain"/>
    <property type="match status" value="1"/>
</dbReference>